<proteinExistence type="predicted"/>
<organism evidence="2 3">
    <name type="scientific">Caerostris darwini</name>
    <dbReference type="NCBI Taxonomy" id="1538125"/>
    <lineage>
        <taxon>Eukaryota</taxon>
        <taxon>Metazoa</taxon>
        <taxon>Ecdysozoa</taxon>
        <taxon>Arthropoda</taxon>
        <taxon>Chelicerata</taxon>
        <taxon>Arachnida</taxon>
        <taxon>Araneae</taxon>
        <taxon>Araneomorphae</taxon>
        <taxon>Entelegynae</taxon>
        <taxon>Araneoidea</taxon>
        <taxon>Araneidae</taxon>
        <taxon>Caerostris</taxon>
    </lineage>
</organism>
<evidence type="ECO:0000313" key="2">
    <source>
        <dbReference type="EMBL" id="GIY63179.1"/>
    </source>
</evidence>
<dbReference type="AlphaFoldDB" id="A0AAV4UZX3"/>
<keyword evidence="3" id="KW-1185">Reference proteome</keyword>
<feature type="region of interest" description="Disordered" evidence="1">
    <location>
        <begin position="85"/>
        <end position="113"/>
    </location>
</feature>
<evidence type="ECO:0000313" key="3">
    <source>
        <dbReference type="Proteomes" id="UP001054837"/>
    </source>
</evidence>
<protein>
    <submittedName>
        <fullName evidence="2">Uncharacterized protein</fullName>
    </submittedName>
</protein>
<accession>A0AAV4UZX3</accession>
<gene>
    <name evidence="2" type="ORF">CDAR_492761</name>
</gene>
<reference evidence="2 3" key="1">
    <citation type="submission" date="2021-06" db="EMBL/GenBank/DDBJ databases">
        <title>Caerostris darwini draft genome.</title>
        <authorList>
            <person name="Kono N."/>
            <person name="Arakawa K."/>
        </authorList>
    </citation>
    <scope>NUCLEOTIDE SEQUENCE [LARGE SCALE GENOMIC DNA]</scope>
</reference>
<sequence>MSHFRQEEASHLSLMRDLHQTLSLCNKLLLWQQWRLRVCTTGCDISPQFRLARQKKSQSMFSFDGTKCDGQQKAFVFVQLPSSLAASSAGGEGKRRNKKRRKVAGNKSDVSGG</sequence>
<feature type="compositionally biased region" description="Basic residues" evidence="1">
    <location>
        <begin position="95"/>
        <end position="104"/>
    </location>
</feature>
<evidence type="ECO:0000256" key="1">
    <source>
        <dbReference type="SAM" id="MobiDB-lite"/>
    </source>
</evidence>
<dbReference type="EMBL" id="BPLQ01012162">
    <property type="protein sequence ID" value="GIY63179.1"/>
    <property type="molecule type" value="Genomic_DNA"/>
</dbReference>
<dbReference type="Proteomes" id="UP001054837">
    <property type="component" value="Unassembled WGS sequence"/>
</dbReference>
<name>A0AAV4UZX3_9ARAC</name>
<comment type="caution">
    <text evidence="2">The sequence shown here is derived from an EMBL/GenBank/DDBJ whole genome shotgun (WGS) entry which is preliminary data.</text>
</comment>